<protein>
    <submittedName>
        <fullName evidence="2">Putative aminoacrylate hydrolase RutD</fullName>
    </submittedName>
</protein>
<organism evidence="2 3">
    <name type="scientific">Colletotrichum tanaceti</name>
    <dbReference type="NCBI Taxonomy" id="1306861"/>
    <lineage>
        <taxon>Eukaryota</taxon>
        <taxon>Fungi</taxon>
        <taxon>Dikarya</taxon>
        <taxon>Ascomycota</taxon>
        <taxon>Pezizomycotina</taxon>
        <taxon>Sordariomycetes</taxon>
        <taxon>Hypocreomycetidae</taxon>
        <taxon>Glomerellales</taxon>
        <taxon>Glomerellaceae</taxon>
        <taxon>Colletotrichum</taxon>
        <taxon>Colletotrichum destructivum species complex</taxon>
    </lineage>
</organism>
<name>A0A4U6XQS8_9PEZI</name>
<proteinExistence type="predicted"/>
<dbReference type="AlphaFoldDB" id="A0A4U6XQS8"/>
<evidence type="ECO:0000313" key="3">
    <source>
        <dbReference type="Proteomes" id="UP000310108"/>
    </source>
</evidence>
<dbReference type="STRING" id="1306861.A0A4U6XQS8"/>
<evidence type="ECO:0000313" key="2">
    <source>
        <dbReference type="EMBL" id="TKW58200.1"/>
    </source>
</evidence>
<evidence type="ECO:0000259" key="1">
    <source>
        <dbReference type="Pfam" id="PF00561"/>
    </source>
</evidence>
<dbReference type="GO" id="GO:0016787">
    <property type="term" value="F:hydrolase activity"/>
    <property type="evidence" value="ECO:0007669"/>
    <property type="project" value="UniProtKB-KW"/>
</dbReference>
<dbReference type="Proteomes" id="UP000310108">
    <property type="component" value="Unassembled WGS sequence"/>
</dbReference>
<sequence>MSRTPVFPSAEETMKHPSYPSVIWNLEPDRKGKCPAAQGRGGPFNIAWEIHGHGPSKIIFIMGLAGLKTSWQRQTKHFGHDNAARYSVLILDNRGMGESDVPYARYTTSAMALDALDVLTHVGWSAPRSVHLFGISMGGMIAQELAFAAPSLFASLTLLCTAPWIENTKPLLENLRERASMLLPKTADRSTADTALKLFPADWLVMPDEAAELPNDATPRCGPADGGEGYGRFDSNFQRFQAQELVKRSTPGLFSIRGFLQQLVAAGWHHKSPAQLRQLADALGRDRIAVLHGTDDKMIDAHHGRLLAEHLEPGVVEFIDGMGHAPIMDRVPWMNRWLADRIATVESWNP</sequence>
<dbReference type="PANTHER" id="PTHR43433:SF5">
    <property type="entry name" value="AB HYDROLASE-1 DOMAIN-CONTAINING PROTEIN"/>
    <property type="match status" value="1"/>
</dbReference>
<gene>
    <name evidence="2" type="primary">rutD</name>
    <name evidence="2" type="ORF">CTA1_7564</name>
</gene>
<dbReference type="InterPro" id="IPR000073">
    <property type="entry name" value="AB_hydrolase_1"/>
</dbReference>
<dbReference type="SUPFAM" id="SSF53474">
    <property type="entry name" value="alpha/beta-Hydrolases"/>
    <property type="match status" value="1"/>
</dbReference>
<dbReference type="InterPro" id="IPR029058">
    <property type="entry name" value="AB_hydrolase_fold"/>
</dbReference>
<keyword evidence="3" id="KW-1185">Reference proteome</keyword>
<dbReference type="Gene3D" id="3.40.50.1820">
    <property type="entry name" value="alpha/beta hydrolase"/>
    <property type="match status" value="1"/>
</dbReference>
<feature type="domain" description="AB hydrolase-1" evidence="1">
    <location>
        <begin position="58"/>
        <end position="329"/>
    </location>
</feature>
<dbReference type="EMBL" id="PJEX01000028">
    <property type="protein sequence ID" value="TKW58200.1"/>
    <property type="molecule type" value="Genomic_DNA"/>
</dbReference>
<comment type="caution">
    <text evidence="2">The sequence shown here is derived from an EMBL/GenBank/DDBJ whole genome shotgun (WGS) entry which is preliminary data.</text>
</comment>
<dbReference type="Pfam" id="PF00561">
    <property type="entry name" value="Abhydrolase_1"/>
    <property type="match status" value="1"/>
</dbReference>
<dbReference type="PANTHER" id="PTHR43433">
    <property type="entry name" value="HYDROLASE, ALPHA/BETA FOLD FAMILY PROTEIN"/>
    <property type="match status" value="1"/>
</dbReference>
<reference evidence="2 3" key="1">
    <citation type="journal article" date="2019" name="PLoS ONE">
        <title>Comparative genome analysis indicates high evolutionary potential of pathogenicity genes in Colletotrichum tanaceti.</title>
        <authorList>
            <person name="Lelwala R.V."/>
            <person name="Korhonen P.K."/>
            <person name="Young N.D."/>
            <person name="Scott J.B."/>
            <person name="Ades P.A."/>
            <person name="Gasser R.B."/>
            <person name="Taylor P.W.J."/>
        </authorList>
    </citation>
    <scope>NUCLEOTIDE SEQUENCE [LARGE SCALE GENOMIC DNA]</scope>
    <source>
        <strain evidence="2">BRIP57314</strain>
    </source>
</reference>
<dbReference type="InterPro" id="IPR050471">
    <property type="entry name" value="AB_hydrolase"/>
</dbReference>
<keyword evidence="2" id="KW-0378">Hydrolase</keyword>
<accession>A0A4U6XQS8</accession>